<reference evidence="2 3" key="1">
    <citation type="submission" date="2019-03" db="EMBL/GenBank/DDBJ databases">
        <title>Bacillus niacini sp. nov. a Nicotinate-Metabolizing Mesophile Isolated from Soil.</title>
        <authorList>
            <person name="Zhang G."/>
        </authorList>
    </citation>
    <scope>NUCLEOTIDE SEQUENCE [LARGE SCALE GENOMIC DNA]</scope>
    <source>
        <strain evidence="2 3">WN066</strain>
    </source>
</reference>
<organism evidence="2 3">
    <name type="scientific">Bacillus salipaludis</name>
    <dbReference type="NCBI Taxonomy" id="2547811"/>
    <lineage>
        <taxon>Bacteria</taxon>
        <taxon>Bacillati</taxon>
        <taxon>Bacillota</taxon>
        <taxon>Bacilli</taxon>
        <taxon>Bacillales</taxon>
        <taxon>Bacillaceae</taxon>
        <taxon>Bacillus</taxon>
    </lineage>
</organism>
<keyword evidence="1" id="KW-0812">Transmembrane</keyword>
<dbReference type="EMBL" id="SMYO01000005">
    <property type="protein sequence ID" value="TDK61768.1"/>
    <property type="molecule type" value="Genomic_DNA"/>
</dbReference>
<comment type="caution">
    <text evidence="2">The sequence shown here is derived from an EMBL/GenBank/DDBJ whole genome shotgun (WGS) entry which is preliminary data.</text>
</comment>
<keyword evidence="1" id="KW-0472">Membrane</keyword>
<dbReference type="Proteomes" id="UP000295132">
    <property type="component" value="Unassembled WGS sequence"/>
</dbReference>
<evidence type="ECO:0000313" key="3">
    <source>
        <dbReference type="Proteomes" id="UP000295132"/>
    </source>
</evidence>
<name>A0A4R5VSL1_9BACI</name>
<feature type="transmembrane region" description="Helical" evidence="1">
    <location>
        <begin position="12"/>
        <end position="32"/>
    </location>
</feature>
<protein>
    <submittedName>
        <fullName evidence="2">Uncharacterized protein</fullName>
    </submittedName>
</protein>
<gene>
    <name evidence="2" type="ORF">E2K98_12830</name>
</gene>
<evidence type="ECO:0000313" key="2">
    <source>
        <dbReference type="EMBL" id="TDK61768.1"/>
    </source>
</evidence>
<keyword evidence="1" id="KW-1133">Transmembrane helix</keyword>
<proteinExistence type="predicted"/>
<sequence length="65" mass="7679">MNSLTDNFNTSMTTSIIFLFLKYTIFFFVYYWMFNKDKVLGLILNVALTVWGLMAGYFFMSMAMN</sequence>
<dbReference type="AlphaFoldDB" id="A0A4R5VSL1"/>
<evidence type="ECO:0000256" key="1">
    <source>
        <dbReference type="SAM" id="Phobius"/>
    </source>
</evidence>
<feature type="transmembrane region" description="Helical" evidence="1">
    <location>
        <begin position="39"/>
        <end position="60"/>
    </location>
</feature>
<dbReference type="RefSeq" id="WP_133334609.1">
    <property type="nucleotide sequence ID" value="NZ_SMYO01000005.1"/>
</dbReference>
<accession>A0A4R5VSL1</accession>